<reference evidence="4 5" key="1">
    <citation type="submission" date="2019-05" db="EMBL/GenBank/DDBJ databases">
        <authorList>
            <consortium name="Science for Life Laboratories"/>
        </authorList>
    </citation>
    <scope>NUCLEOTIDE SEQUENCE [LARGE SCALE GENOMIC DNA]</scope>
    <source>
        <strain evidence="4">Soil9</strain>
    </source>
</reference>
<dbReference type="SUPFAM" id="SSF51735">
    <property type="entry name" value="NAD(P)-binding Rossmann-fold domains"/>
    <property type="match status" value="1"/>
</dbReference>
<keyword evidence="5" id="KW-1185">Reference proteome</keyword>
<organism evidence="4 5">
    <name type="scientific">Gemmata massiliana</name>
    <dbReference type="NCBI Taxonomy" id="1210884"/>
    <lineage>
        <taxon>Bacteria</taxon>
        <taxon>Pseudomonadati</taxon>
        <taxon>Planctomycetota</taxon>
        <taxon>Planctomycetia</taxon>
        <taxon>Gemmatales</taxon>
        <taxon>Gemmataceae</taxon>
        <taxon>Gemmata</taxon>
    </lineage>
</organism>
<dbReference type="AlphaFoldDB" id="A0A6P2DGB9"/>
<gene>
    <name evidence="4" type="ORF">SOIL9_83510</name>
</gene>
<evidence type="ECO:0008006" key="6">
    <source>
        <dbReference type="Google" id="ProtNLM"/>
    </source>
</evidence>
<evidence type="ECO:0000256" key="1">
    <source>
        <dbReference type="SAM" id="SignalP"/>
    </source>
</evidence>
<name>A0A6P2DGB9_9BACT</name>
<feature type="domain" description="GFO/IDH/MocA-like oxidoreductase" evidence="3">
    <location>
        <begin position="130"/>
        <end position="253"/>
    </location>
</feature>
<dbReference type="InterPro" id="IPR052515">
    <property type="entry name" value="Gfo/Idh/MocA_Oxidoreductase"/>
</dbReference>
<dbReference type="Pfam" id="PF01408">
    <property type="entry name" value="GFO_IDH_MocA"/>
    <property type="match status" value="1"/>
</dbReference>
<dbReference type="RefSeq" id="WP_162672022.1">
    <property type="nucleotide sequence ID" value="NZ_LR593886.1"/>
</dbReference>
<dbReference type="PANTHER" id="PTHR43249:SF1">
    <property type="entry name" value="D-GLUCOSIDE 3-DEHYDROGENASE"/>
    <property type="match status" value="1"/>
</dbReference>
<dbReference type="Gene3D" id="3.30.360.10">
    <property type="entry name" value="Dihydrodipicolinate Reductase, domain 2"/>
    <property type="match status" value="1"/>
</dbReference>
<keyword evidence="1" id="KW-0732">Signal</keyword>
<dbReference type="Gene3D" id="3.40.50.720">
    <property type="entry name" value="NAD(P)-binding Rossmann-like Domain"/>
    <property type="match status" value="1"/>
</dbReference>
<dbReference type="InterPro" id="IPR055170">
    <property type="entry name" value="GFO_IDH_MocA-like_dom"/>
</dbReference>
<evidence type="ECO:0000259" key="3">
    <source>
        <dbReference type="Pfam" id="PF22725"/>
    </source>
</evidence>
<dbReference type="EMBL" id="LR593886">
    <property type="protein sequence ID" value="VTR99938.1"/>
    <property type="molecule type" value="Genomic_DNA"/>
</dbReference>
<sequence length="411" mass="44806">MTPMRVALVGCGKVAGIHAAALAAIPEAEFVAACDVSADRAGAFAAKYGGRPFTDLGATLRAARPDAIIICTPHPLHAEAAIQAAEAGVHVLVEKPLAANLDDCDRMLAAAKRGGATLGVISQRRFIEPVQRMKRAIDEGKIGKPALGVFIQYSWRDAAYYLSDPWRGKWDTEGGGVLVNQSPHQFDILLWLMGPVAEVSGYWANLNHPTVEVDDTAVASIRFKNGGLGSIITSLSQKPGIYTKVHIHGSLGASVGVETDRGATFIAGVSEIVEPPLTDLWTVPGEEKQLAEFQVQDRASFTSVNATVYYHMLQIRDFLQAIRENRPPLVTGEDGRAVVELFSAIYRSNQEKRALTLPLAPPEEKWAVCRTDDNGNTFVVREHLTRTEADRVVAEFEARGHKQTYWTEREK</sequence>
<dbReference type="Pfam" id="PF22725">
    <property type="entry name" value="GFO_IDH_MocA_C3"/>
    <property type="match status" value="1"/>
</dbReference>
<proteinExistence type="predicted"/>
<dbReference type="PANTHER" id="PTHR43249">
    <property type="entry name" value="UDP-N-ACETYL-2-AMINO-2-DEOXY-D-GLUCURONATE OXIDASE"/>
    <property type="match status" value="1"/>
</dbReference>
<protein>
    <recommendedName>
        <fullName evidence="6">Gfo/Idh/MocA-like oxidoreductase N-terminal domain-containing protein</fullName>
    </recommendedName>
</protein>
<dbReference type="InterPro" id="IPR036291">
    <property type="entry name" value="NAD(P)-bd_dom_sf"/>
</dbReference>
<evidence type="ECO:0000259" key="2">
    <source>
        <dbReference type="Pfam" id="PF01408"/>
    </source>
</evidence>
<accession>A0A6P2DGB9</accession>
<evidence type="ECO:0000313" key="4">
    <source>
        <dbReference type="EMBL" id="VTR99938.1"/>
    </source>
</evidence>
<evidence type="ECO:0000313" key="5">
    <source>
        <dbReference type="Proteomes" id="UP000464178"/>
    </source>
</evidence>
<feature type="signal peptide" evidence="1">
    <location>
        <begin position="1"/>
        <end position="23"/>
    </location>
</feature>
<feature type="chain" id="PRO_5026721251" description="Gfo/Idh/MocA-like oxidoreductase N-terminal domain-containing protein" evidence="1">
    <location>
        <begin position="24"/>
        <end position="411"/>
    </location>
</feature>
<feature type="domain" description="Gfo/Idh/MocA-like oxidoreductase N-terminal" evidence="2">
    <location>
        <begin position="4"/>
        <end position="120"/>
    </location>
</feature>
<dbReference type="InterPro" id="IPR000683">
    <property type="entry name" value="Gfo/Idh/MocA-like_OxRdtase_N"/>
</dbReference>
<dbReference type="SUPFAM" id="SSF55347">
    <property type="entry name" value="Glyceraldehyde-3-phosphate dehydrogenase-like, C-terminal domain"/>
    <property type="match status" value="1"/>
</dbReference>
<dbReference type="GO" id="GO:0000166">
    <property type="term" value="F:nucleotide binding"/>
    <property type="evidence" value="ECO:0007669"/>
    <property type="project" value="InterPro"/>
</dbReference>
<dbReference type="Proteomes" id="UP000464178">
    <property type="component" value="Chromosome"/>
</dbReference>
<dbReference type="KEGG" id="gms:SOIL9_83510"/>